<dbReference type="AlphaFoldDB" id="A0A4Z0GGC9"/>
<dbReference type="RefSeq" id="WP_135350172.1">
    <property type="nucleotide sequence ID" value="NZ_SRJD01000052.1"/>
</dbReference>
<keyword evidence="1" id="KW-0175">Coiled coil</keyword>
<sequence length="530" mass="61975">MMTLKQKQEILLMYLREGKSQREIARMTGIARKTIRKYIQSYEQKLNELEEMNVSVDRSELIQELVETPRYPSGVRRKRVLTEEMKEKIKGYLQENKEKRAKGLYKQQKKVMDIYEALVEGGMKVSYSTVLRTIRQLEKKVKEAYIKGFYQPGDICEFDWGEVNISIAGHLRNLQMAVFTSAYGNYRMAYLFTKQKTECFQEAHALFFQEAGGVYRTLVYDNMRVAVRRFVGKSEKEPTEGLLKLSLYYGFGFRFCNIRKGNEKGHVERGVEVVRRKAFAFRDSFETLEEANIYLYSVCERLNEKSQPERESQTAHACLKTEQAYFLPLRPPFDAARCVDARVDKYATLVIDQSHYSVPDHLVGEMVHVKIYTNRIQCYYDGEKIAEHQRLAGNHEWSLHLDHYVRTLMKKPGALAGSTALQQADQRIQSIYHTYYINHEREFIELIQYIKSGVSLSEVEQSIRTLFRIHPSHVTTDKIKILCARNQVEKQVLPSGSEETRAIHKQAEMHLKLYDELFHTETVGQLEEVR</sequence>
<dbReference type="InterPro" id="IPR001584">
    <property type="entry name" value="Integrase_cat-core"/>
</dbReference>
<dbReference type="PROSITE" id="PS50994">
    <property type="entry name" value="INTEGRASE"/>
    <property type="match status" value="1"/>
</dbReference>
<evidence type="ECO:0000313" key="4">
    <source>
        <dbReference type="Proteomes" id="UP000298347"/>
    </source>
</evidence>
<dbReference type="NCBIfam" id="NF033546">
    <property type="entry name" value="transpos_IS21"/>
    <property type="match status" value="1"/>
</dbReference>
<dbReference type="InterPro" id="IPR036388">
    <property type="entry name" value="WH-like_DNA-bd_sf"/>
</dbReference>
<dbReference type="SUPFAM" id="SSF46689">
    <property type="entry name" value="Homeodomain-like"/>
    <property type="match status" value="1"/>
</dbReference>
<dbReference type="GO" id="GO:0015074">
    <property type="term" value="P:DNA integration"/>
    <property type="evidence" value="ECO:0007669"/>
    <property type="project" value="InterPro"/>
</dbReference>
<proteinExistence type="predicted"/>
<evidence type="ECO:0000256" key="1">
    <source>
        <dbReference type="SAM" id="Coils"/>
    </source>
</evidence>
<dbReference type="PANTHER" id="PTHR35004:SF7">
    <property type="entry name" value="INTEGRASE PROTEIN"/>
    <property type="match status" value="1"/>
</dbReference>
<dbReference type="PANTHER" id="PTHR35004">
    <property type="entry name" value="TRANSPOSASE RV3428C-RELATED"/>
    <property type="match status" value="1"/>
</dbReference>
<accession>A0A4Z0GGC9</accession>
<keyword evidence="4" id="KW-1185">Reference proteome</keyword>
<dbReference type="Pfam" id="PF22483">
    <property type="entry name" value="Mu-transpos_C_2"/>
    <property type="match status" value="1"/>
</dbReference>
<evidence type="ECO:0000259" key="2">
    <source>
        <dbReference type="PROSITE" id="PS50994"/>
    </source>
</evidence>
<name>A0A4Z0GGC9_9BACL</name>
<protein>
    <submittedName>
        <fullName evidence="3">IS21 family transposase</fullName>
    </submittedName>
</protein>
<organism evidence="3 4">
    <name type="scientific">Sporolactobacillus shoreae</name>
    <dbReference type="NCBI Taxonomy" id="1465501"/>
    <lineage>
        <taxon>Bacteria</taxon>
        <taxon>Bacillati</taxon>
        <taxon>Bacillota</taxon>
        <taxon>Bacilli</taxon>
        <taxon>Bacillales</taxon>
        <taxon>Sporolactobacillaceae</taxon>
        <taxon>Sporolactobacillus</taxon>
    </lineage>
</organism>
<comment type="caution">
    <text evidence="3">The sequence shown here is derived from an EMBL/GenBank/DDBJ whole genome shotgun (WGS) entry which is preliminary data.</text>
</comment>
<evidence type="ECO:0000313" key="3">
    <source>
        <dbReference type="EMBL" id="TGA95455.1"/>
    </source>
</evidence>
<reference evidence="3 4" key="1">
    <citation type="journal article" date="2015" name="Int. J. Syst. Evol. Microbiol.">
        <title>Sporolactobacillus shoreae sp. nov. and Sporolactobacillus spathodeae sp. nov., two spore-forming lactic acid bacteria isolated from tree barks in Thailand.</title>
        <authorList>
            <person name="Thamacharoensuk T."/>
            <person name="Kitahara M."/>
            <person name="Ohkuma M."/>
            <person name="Thongchul N."/>
            <person name="Tanasupawat S."/>
        </authorList>
    </citation>
    <scope>NUCLEOTIDE SEQUENCE [LARGE SCALE GENOMIC DNA]</scope>
    <source>
        <strain evidence="3 4">BK92</strain>
    </source>
</reference>
<gene>
    <name evidence="3" type="ORF">E4665_17960</name>
</gene>
<feature type="domain" description="Integrase catalytic" evidence="2">
    <location>
        <begin position="148"/>
        <end position="323"/>
    </location>
</feature>
<dbReference type="EMBL" id="SRJD01000052">
    <property type="protein sequence ID" value="TGA95455.1"/>
    <property type="molecule type" value="Genomic_DNA"/>
</dbReference>
<dbReference type="OrthoDB" id="92877at2"/>
<dbReference type="InterPro" id="IPR054353">
    <property type="entry name" value="IstA-like_C"/>
</dbReference>
<dbReference type="InterPro" id="IPR009057">
    <property type="entry name" value="Homeodomain-like_sf"/>
</dbReference>
<dbReference type="Proteomes" id="UP000298347">
    <property type="component" value="Unassembled WGS sequence"/>
</dbReference>
<dbReference type="Pfam" id="PF13384">
    <property type="entry name" value="HTH_23"/>
    <property type="match status" value="1"/>
</dbReference>
<dbReference type="Gene3D" id="1.10.10.10">
    <property type="entry name" value="Winged helix-like DNA-binding domain superfamily/Winged helix DNA-binding domain"/>
    <property type="match status" value="1"/>
</dbReference>
<feature type="coiled-coil region" evidence="1">
    <location>
        <begin position="32"/>
        <end position="102"/>
    </location>
</feature>